<proteinExistence type="inferred from homology"/>
<protein>
    <recommendedName>
        <fullName evidence="2">Ribosome-binding factor A</fullName>
    </recommendedName>
</protein>
<evidence type="ECO:0000256" key="1">
    <source>
        <dbReference type="ARBA" id="ARBA00022517"/>
    </source>
</evidence>
<dbReference type="Pfam" id="PF02033">
    <property type="entry name" value="RBFA"/>
    <property type="match status" value="1"/>
</dbReference>
<keyword evidence="4" id="KW-1185">Reference proteome</keyword>
<comment type="subcellular location">
    <subcellularLocation>
        <location evidence="2">Cytoplasm</location>
    </subcellularLocation>
</comment>
<gene>
    <name evidence="2 3" type="primary">rbfA</name>
    <name evidence="3" type="ORF">FRC53_05185</name>
</gene>
<evidence type="ECO:0000313" key="4">
    <source>
        <dbReference type="Proteomes" id="UP000473648"/>
    </source>
</evidence>
<dbReference type="InterPro" id="IPR015946">
    <property type="entry name" value="KH_dom-like_a/b"/>
</dbReference>
<dbReference type="Gene3D" id="3.30.300.20">
    <property type="match status" value="1"/>
</dbReference>
<dbReference type="GO" id="GO:0043024">
    <property type="term" value="F:ribosomal small subunit binding"/>
    <property type="evidence" value="ECO:0007669"/>
    <property type="project" value="TreeGrafter"/>
</dbReference>
<name>A0A6L5GSM5_9FIRM</name>
<comment type="caution">
    <text evidence="3">The sequence shown here is derived from an EMBL/GenBank/DDBJ whole genome shotgun (WGS) entry which is preliminary data.</text>
</comment>
<comment type="similarity">
    <text evidence="2">Belongs to the RbfA family.</text>
</comment>
<dbReference type="SUPFAM" id="SSF89919">
    <property type="entry name" value="Ribosome-binding factor A, RbfA"/>
    <property type="match status" value="1"/>
</dbReference>
<dbReference type="Proteomes" id="UP000473648">
    <property type="component" value="Unassembled WGS sequence"/>
</dbReference>
<dbReference type="GO" id="GO:0005829">
    <property type="term" value="C:cytosol"/>
    <property type="evidence" value="ECO:0007669"/>
    <property type="project" value="TreeGrafter"/>
</dbReference>
<keyword evidence="1 2" id="KW-0690">Ribosome biogenesis</keyword>
<keyword evidence="2" id="KW-0963">Cytoplasm</keyword>
<dbReference type="EMBL" id="VOGB01000004">
    <property type="protein sequence ID" value="MQM72810.1"/>
    <property type="molecule type" value="Genomic_DNA"/>
</dbReference>
<comment type="function">
    <text evidence="2">One of several proteins that assist in the late maturation steps of the functional core of the 30S ribosomal subunit. Associates with free 30S ribosomal subunits (but not with 30S subunits that are part of 70S ribosomes or polysomes). Required for efficient processing of 16S rRNA. May interact with the 5'-terminal helix region of 16S rRNA.</text>
</comment>
<sequence>MASHRLERINAQIQRELSLIISQKAKDRRLHNTTFGITDVKATQDLKVAKVYISVIGSQEEKEGIIDALNNAKGFLRSSLGRVLKTHTTPELIFKIDESVEYGIHIDQILSELENDKK</sequence>
<dbReference type="GO" id="GO:0030490">
    <property type="term" value="P:maturation of SSU-rRNA"/>
    <property type="evidence" value="ECO:0007669"/>
    <property type="project" value="UniProtKB-UniRule"/>
</dbReference>
<dbReference type="InterPro" id="IPR023799">
    <property type="entry name" value="RbfA_dom_sf"/>
</dbReference>
<reference evidence="3" key="1">
    <citation type="journal article" date="2020" name="Appl. Environ. Microbiol.">
        <title>Medium-Chain Fatty Acid Synthesis by 'Candidatus Weimeria bifida' gen. nov., sp. nov., and 'Candidatus Pseudoramibacter fermentans' sp. nov.</title>
        <authorList>
            <person name="Scarborough M.J."/>
            <person name="Myers K.S."/>
            <person name="Donohue T.J."/>
            <person name="Noguera D.R."/>
        </authorList>
    </citation>
    <scope>NUCLEOTIDE SEQUENCE</scope>
    <source>
        <strain evidence="3">EUB1.1</strain>
    </source>
</reference>
<dbReference type="HAMAP" id="MF_00003">
    <property type="entry name" value="RbfA"/>
    <property type="match status" value="1"/>
</dbReference>
<evidence type="ECO:0000256" key="2">
    <source>
        <dbReference type="HAMAP-Rule" id="MF_00003"/>
    </source>
</evidence>
<dbReference type="PANTHER" id="PTHR33515">
    <property type="entry name" value="RIBOSOME-BINDING FACTOR A, CHLOROPLASTIC-RELATED"/>
    <property type="match status" value="1"/>
</dbReference>
<comment type="subunit">
    <text evidence="2">Monomer. Binds 30S ribosomal subunits, but not 50S ribosomal subunits or 70S ribosomes.</text>
</comment>
<dbReference type="AlphaFoldDB" id="A0A6L5GSM5"/>
<dbReference type="NCBIfam" id="TIGR00082">
    <property type="entry name" value="rbfA"/>
    <property type="match status" value="1"/>
</dbReference>
<evidence type="ECO:0000313" key="3">
    <source>
        <dbReference type="EMBL" id="MQM72810.1"/>
    </source>
</evidence>
<accession>A0A6L5GSM5</accession>
<dbReference type="PANTHER" id="PTHR33515:SF1">
    <property type="entry name" value="RIBOSOME-BINDING FACTOR A, CHLOROPLASTIC-RELATED"/>
    <property type="match status" value="1"/>
</dbReference>
<organism evidence="3 4">
    <name type="scientific">Candidatus Pseudoramibacter fermentans</name>
    <dbReference type="NCBI Taxonomy" id="2594427"/>
    <lineage>
        <taxon>Bacteria</taxon>
        <taxon>Bacillati</taxon>
        <taxon>Bacillota</taxon>
        <taxon>Clostridia</taxon>
        <taxon>Eubacteriales</taxon>
        <taxon>Eubacteriaceae</taxon>
        <taxon>Pseudoramibacter</taxon>
    </lineage>
</organism>
<dbReference type="InterPro" id="IPR000238">
    <property type="entry name" value="RbfA"/>
</dbReference>